<comment type="cofactor">
    <cofactor evidence="15">
        <name>Mg(2+)</name>
        <dbReference type="ChEBI" id="CHEBI:18420"/>
    </cofactor>
    <cofactor evidence="15">
        <name>Mn(2+)</name>
        <dbReference type="ChEBI" id="CHEBI:29035"/>
    </cofactor>
    <text evidence="15">Binds 2 magnesium or manganese ions per subunit.</text>
</comment>
<evidence type="ECO:0000256" key="11">
    <source>
        <dbReference type="ARBA" id="ARBA00023316"/>
    </source>
</evidence>
<dbReference type="InterPro" id="IPR000291">
    <property type="entry name" value="D-Ala_lig_Van_CS"/>
</dbReference>
<evidence type="ECO:0000256" key="8">
    <source>
        <dbReference type="ARBA" id="ARBA00022840"/>
    </source>
</evidence>
<comment type="pathway">
    <text evidence="13">Cell wall biogenesis; peptidoglycan biosynthesis.</text>
</comment>
<dbReference type="PIRSF" id="PIRSF039102">
    <property type="entry name" value="Ddl/VanB"/>
    <property type="match status" value="1"/>
</dbReference>
<dbReference type="GO" id="GO:0071555">
    <property type="term" value="P:cell wall organization"/>
    <property type="evidence" value="ECO:0007669"/>
    <property type="project" value="UniProtKB-KW"/>
</dbReference>
<protein>
    <recommendedName>
        <fullName evidence="4 13">D-alanine--D-alanine ligase</fullName>
        <ecNumber evidence="4 13">6.3.2.4</ecNumber>
    </recommendedName>
    <alternativeName>
        <fullName evidence="13">D-Ala-D-Ala ligase</fullName>
    </alternativeName>
    <alternativeName>
        <fullName evidence="13">D-alanylalanine synthetase</fullName>
    </alternativeName>
</protein>
<feature type="binding site" evidence="15">
    <location>
        <position position="259"/>
    </location>
    <ligand>
        <name>Mg(2+)</name>
        <dbReference type="ChEBI" id="CHEBI:18420"/>
        <label>1</label>
    </ligand>
</feature>
<comment type="function">
    <text evidence="13">Cell wall formation.</text>
</comment>
<reference evidence="18" key="1">
    <citation type="journal article" date="2021" name="PeerJ">
        <title>Extensive microbial diversity within the chicken gut microbiome revealed by metagenomics and culture.</title>
        <authorList>
            <person name="Gilroy R."/>
            <person name="Ravi A."/>
            <person name="Getino M."/>
            <person name="Pursley I."/>
            <person name="Horton D.L."/>
            <person name="Alikhan N.F."/>
            <person name="Baker D."/>
            <person name="Gharbi K."/>
            <person name="Hall N."/>
            <person name="Watson M."/>
            <person name="Adriaenssens E.M."/>
            <person name="Foster-Nyarko E."/>
            <person name="Jarju S."/>
            <person name="Secka A."/>
            <person name="Antonio M."/>
            <person name="Oren A."/>
            <person name="Chaudhuri R.R."/>
            <person name="La Ragione R."/>
            <person name="Hildebrand F."/>
            <person name="Pallen M.J."/>
        </authorList>
    </citation>
    <scope>NUCLEOTIDE SEQUENCE</scope>
    <source>
        <strain evidence="18">ChiW4-1371</strain>
    </source>
</reference>
<dbReference type="PROSITE" id="PS50975">
    <property type="entry name" value="ATP_GRASP"/>
    <property type="match status" value="1"/>
</dbReference>
<dbReference type="PANTHER" id="PTHR23132:SF23">
    <property type="entry name" value="D-ALANINE--D-ALANINE LIGASE B"/>
    <property type="match status" value="1"/>
</dbReference>
<dbReference type="NCBIfam" id="TIGR01205">
    <property type="entry name" value="D_ala_D_alaTIGR"/>
    <property type="match status" value="1"/>
</dbReference>
<evidence type="ECO:0000256" key="14">
    <source>
        <dbReference type="PIRSR" id="PIRSR039102-1"/>
    </source>
</evidence>
<comment type="caution">
    <text evidence="18">The sequence shown here is derived from an EMBL/GenBank/DDBJ whole genome shotgun (WGS) entry which is preliminary data.</text>
</comment>
<reference evidence="18" key="2">
    <citation type="submission" date="2021-04" db="EMBL/GenBank/DDBJ databases">
        <authorList>
            <person name="Gilroy R."/>
        </authorList>
    </citation>
    <scope>NUCLEOTIDE SEQUENCE</scope>
    <source>
        <strain evidence="18">ChiW4-1371</strain>
    </source>
</reference>
<dbReference type="InterPro" id="IPR011127">
    <property type="entry name" value="Dala_Dala_lig_N"/>
</dbReference>
<dbReference type="GO" id="GO:0009252">
    <property type="term" value="P:peptidoglycan biosynthetic process"/>
    <property type="evidence" value="ECO:0007669"/>
    <property type="project" value="UniProtKB-UniRule"/>
</dbReference>
<comment type="cofactor">
    <cofactor evidence="1">
        <name>Mn(2+)</name>
        <dbReference type="ChEBI" id="CHEBI:29035"/>
    </cofactor>
</comment>
<evidence type="ECO:0000256" key="16">
    <source>
        <dbReference type="PROSITE-ProRule" id="PRU00409"/>
    </source>
</evidence>
<evidence type="ECO:0000256" key="5">
    <source>
        <dbReference type="ARBA" id="ARBA00022490"/>
    </source>
</evidence>
<dbReference type="PROSITE" id="PS00843">
    <property type="entry name" value="DALA_DALA_LIGASE_1"/>
    <property type="match status" value="1"/>
</dbReference>
<evidence type="ECO:0000256" key="7">
    <source>
        <dbReference type="ARBA" id="ARBA00022741"/>
    </source>
</evidence>
<dbReference type="InterPro" id="IPR013815">
    <property type="entry name" value="ATP_grasp_subdomain_1"/>
</dbReference>
<evidence type="ECO:0000259" key="17">
    <source>
        <dbReference type="PROSITE" id="PS50975"/>
    </source>
</evidence>
<dbReference type="InterPro" id="IPR011761">
    <property type="entry name" value="ATP-grasp"/>
</dbReference>
<dbReference type="GO" id="GO:0008716">
    <property type="term" value="F:D-alanine-D-alanine ligase activity"/>
    <property type="evidence" value="ECO:0007669"/>
    <property type="project" value="UniProtKB-UniRule"/>
</dbReference>
<keyword evidence="10 13" id="KW-0573">Peptidoglycan synthesis</keyword>
<feature type="binding site" evidence="15">
    <location>
        <position position="259"/>
    </location>
    <ligand>
        <name>Mg(2+)</name>
        <dbReference type="ChEBI" id="CHEBI:18420"/>
        <label>2</label>
    </ligand>
</feature>
<dbReference type="InterPro" id="IPR005905">
    <property type="entry name" value="D_ala_D_ala"/>
</dbReference>
<evidence type="ECO:0000256" key="2">
    <source>
        <dbReference type="ARBA" id="ARBA00004496"/>
    </source>
</evidence>
<dbReference type="NCBIfam" id="NF002378">
    <property type="entry name" value="PRK01372.1"/>
    <property type="match status" value="1"/>
</dbReference>
<keyword evidence="9 13" id="KW-0133">Cell shape</keyword>
<dbReference type="Gene3D" id="3.40.50.20">
    <property type="match status" value="1"/>
</dbReference>
<dbReference type="AlphaFoldDB" id="A0A9D2GVH9"/>
<dbReference type="Gene3D" id="3.30.1490.20">
    <property type="entry name" value="ATP-grasp fold, A domain"/>
    <property type="match status" value="1"/>
</dbReference>
<evidence type="ECO:0000256" key="13">
    <source>
        <dbReference type="HAMAP-Rule" id="MF_00047"/>
    </source>
</evidence>
<feature type="binding site" evidence="15">
    <location>
        <position position="261"/>
    </location>
    <ligand>
        <name>Mg(2+)</name>
        <dbReference type="ChEBI" id="CHEBI:18420"/>
        <label>2</label>
    </ligand>
</feature>
<dbReference type="GO" id="GO:0008360">
    <property type="term" value="P:regulation of cell shape"/>
    <property type="evidence" value="ECO:0007669"/>
    <property type="project" value="UniProtKB-KW"/>
</dbReference>
<feature type="active site" evidence="14">
    <location>
        <position position="17"/>
    </location>
</feature>
<evidence type="ECO:0000313" key="18">
    <source>
        <dbReference type="EMBL" id="HIZ89934.1"/>
    </source>
</evidence>
<dbReference type="Pfam" id="PF01820">
    <property type="entry name" value="Dala_Dala_lig_N"/>
    <property type="match status" value="1"/>
</dbReference>
<comment type="catalytic activity">
    <reaction evidence="12 13">
        <text>2 D-alanine + ATP = D-alanyl-D-alanine + ADP + phosphate + H(+)</text>
        <dbReference type="Rhea" id="RHEA:11224"/>
        <dbReference type="ChEBI" id="CHEBI:15378"/>
        <dbReference type="ChEBI" id="CHEBI:30616"/>
        <dbReference type="ChEBI" id="CHEBI:43474"/>
        <dbReference type="ChEBI" id="CHEBI:57416"/>
        <dbReference type="ChEBI" id="CHEBI:57822"/>
        <dbReference type="ChEBI" id="CHEBI:456216"/>
        <dbReference type="EC" id="6.3.2.4"/>
    </reaction>
</comment>
<proteinExistence type="inferred from homology"/>
<gene>
    <name evidence="13" type="primary">ddl</name>
    <name evidence="18" type="ORF">H9804_08300</name>
</gene>
<keyword evidence="11 13" id="KW-0961">Cell wall biogenesis/degradation</keyword>
<name>A0A9D2GVH9_9BACT</name>
<dbReference type="EMBL" id="DXAQ01000125">
    <property type="protein sequence ID" value="HIZ89934.1"/>
    <property type="molecule type" value="Genomic_DNA"/>
</dbReference>
<comment type="similarity">
    <text evidence="3 13">Belongs to the D-alanine--D-alanine ligase family.</text>
</comment>
<dbReference type="GO" id="GO:0005737">
    <property type="term" value="C:cytoplasm"/>
    <property type="evidence" value="ECO:0007669"/>
    <property type="project" value="UniProtKB-SubCell"/>
</dbReference>
<dbReference type="InterPro" id="IPR016185">
    <property type="entry name" value="PreATP-grasp_dom_sf"/>
</dbReference>
<dbReference type="HAMAP" id="MF_00047">
    <property type="entry name" value="Dala_Dala_lig"/>
    <property type="match status" value="1"/>
</dbReference>
<organism evidence="18 19">
    <name type="scientific">Candidatus Mucispirillum faecigallinarum</name>
    <dbReference type="NCBI Taxonomy" id="2838699"/>
    <lineage>
        <taxon>Bacteria</taxon>
        <taxon>Pseudomonadati</taxon>
        <taxon>Deferribacterota</taxon>
        <taxon>Deferribacteres</taxon>
        <taxon>Deferribacterales</taxon>
        <taxon>Mucispirillaceae</taxon>
        <taxon>Mucispirillum</taxon>
    </lineage>
</organism>
<keyword evidence="5 13" id="KW-0963">Cytoplasm</keyword>
<keyword evidence="7 16" id="KW-0547">Nucleotide-binding</keyword>
<dbReference type="Proteomes" id="UP000824176">
    <property type="component" value="Unassembled WGS sequence"/>
</dbReference>
<dbReference type="EC" id="6.3.2.4" evidence="4 13"/>
<keyword evidence="8 16" id="KW-0067">ATP-binding</keyword>
<dbReference type="InterPro" id="IPR011095">
    <property type="entry name" value="Dala_Dala_lig_C"/>
</dbReference>
<keyword evidence="15" id="KW-0460">Magnesium</keyword>
<dbReference type="GO" id="GO:0046872">
    <property type="term" value="F:metal ion binding"/>
    <property type="evidence" value="ECO:0007669"/>
    <property type="project" value="UniProtKB-KW"/>
</dbReference>
<evidence type="ECO:0000256" key="10">
    <source>
        <dbReference type="ARBA" id="ARBA00022984"/>
    </source>
</evidence>
<evidence type="ECO:0000256" key="15">
    <source>
        <dbReference type="PIRSR" id="PIRSR039102-3"/>
    </source>
</evidence>
<evidence type="ECO:0000256" key="9">
    <source>
        <dbReference type="ARBA" id="ARBA00022960"/>
    </source>
</evidence>
<evidence type="ECO:0000256" key="1">
    <source>
        <dbReference type="ARBA" id="ARBA00001936"/>
    </source>
</evidence>
<dbReference type="Pfam" id="PF07478">
    <property type="entry name" value="Dala_Dala_lig_C"/>
    <property type="match status" value="1"/>
</dbReference>
<keyword evidence="6 13" id="KW-0436">Ligase</keyword>
<evidence type="ECO:0000256" key="6">
    <source>
        <dbReference type="ARBA" id="ARBA00022598"/>
    </source>
</evidence>
<dbReference type="Gene3D" id="3.30.470.20">
    <property type="entry name" value="ATP-grasp fold, B domain"/>
    <property type="match status" value="1"/>
</dbReference>
<evidence type="ECO:0000256" key="3">
    <source>
        <dbReference type="ARBA" id="ARBA00010871"/>
    </source>
</evidence>
<feature type="binding site" evidence="15">
    <location>
        <position position="247"/>
    </location>
    <ligand>
        <name>Mg(2+)</name>
        <dbReference type="ChEBI" id="CHEBI:18420"/>
        <label>1</label>
    </ligand>
</feature>
<dbReference type="SUPFAM" id="SSF56059">
    <property type="entry name" value="Glutathione synthetase ATP-binding domain-like"/>
    <property type="match status" value="1"/>
</dbReference>
<dbReference type="SUPFAM" id="SSF52440">
    <property type="entry name" value="PreATP-grasp domain"/>
    <property type="match status" value="1"/>
</dbReference>
<keyword evidence="15" id="KW-0479">Metal-binding</keyword>
<dbReference type="PANTHER" id="PTHR23132">
    <property type="entry name" value="D-ALANINE--D-ALANINE LIGASE"/>
    <property type="match status" value="1"/>
</dbReference>
<evidence type="ECO:0000313" key="19">
    <source>
        <dbReference type="Proteomes" id="UP000824176"/>
    </source>
</evidence>
<feature type="active site" evidence="14">
    <location>
        <position position="270"/>
    </location>
</feature>
<feature type="domain" description="ATP-grasp" evidence="17">
    <location>
        <begin position="103"/>
        <end position="292"/>
    </location>
</feature>
<keyword evidence="15" id="KW-0464">Manganese</keyword>
<dbReference type="GO" id="GO:0005524">
    <property type="term" value="F:ATP binding"/>
    <property type="evidence" value="ECO:0007669"/>
    <property type="project" value="UniProtKB-UniRule"/>
</dbReference>
<evidence type="ECO:0000256" key="4">
    <source>
        <dbReference type="ARBA" id="ARBA00012216"/>
    </source>
</evidence>
<feature type="active site" evidence="14">
    <location>
        <position position="140"/>
    </location>
</feature>
<comment type="subcellular location">
    <subcellularLocation>
        <location evidence="2 13">Cytoplasm</location>
    </subcellularLocation>
</comment>
<evidence type="ECO:0000256" key="12">
    <source>
        <dbReference type="ARBA" id="ARBA00047614"/>
    </source>
</evidence>
<sequence length="299" mass="32872">MDKNTKICVIYGGMSAEREVSLKSGKNMADALLKNFPNVTLIDADFSLAEKIAALKPDVCVIALHGTYGEDGCVQGMLEMMGIPYTGAGVAASAVAFDKLLAKHTFIDYKLPTPKYAILKEDDTEPPFMPCVVKPARQGSSIGVTIVKDKKDYQAAVKEAFKYDNKVLCEEFIEGKELTIPVMEGEAFPPIWIRPKKGFYNYENKYTAGMTEYLLDTGLSASRLKSLKKLAVQVYNACGCRSMARIDFIATDRKFYVIEVNTVPGMTATSLVPKSASRLGISFEEIVKRIAESASLDHK</sequence>
<accession>A0A9D2GVH9</accession>